<comment type="caution">
    <text evidence="2">The sequence shown here is derived from an EMBL/GenBank/DDBJ whole genome shotgun (WGS) entry which is preliminary data.</text>
</comment>
<proteinExistence type="predicted"/>
<gene>
    <name evidence="2" type="ORF">B0T18DRAFT_420912</name>
</gene>
<evidence type="ECO:0000259" key="1">
    <source>
        <dbReference type="Pfam" id="PF00149"/>
    </source>
</evidence>
<dbReference type="PANTHER" id="PTHR37844:SF2">
    <property type="entry name" value="SER_THR PROTEIN PHOSPHATASE SUPERFAMILY (AFU_ORTHOLOGUE AFUA_1G14840)"/>
    <property type="match status" value="1"/>
</dbReference>
<name>A0AA40BPF1_9PEZI</name>
<sequence>MRSRHPADIERTNNNRRTKAVQKFDPRPNPEMSIQVVSDLHLEVGKAYEIFEIEPKAPHLALLGDIGNVAAHKDAFLAFLTRQLRQFQTVMLVLGNHEAYHSSWPETLEILHTFQQESTALGKDPSLGEFVLLDRGVWRLPNSNNTVVLGCSLFSHVPPESEMAVSMGLNDFYQIGRWDVAAHNERHQRDLAWLNEQVTGLEGSDARIAIFSHWSPSRDARAADPRHAGSSISPGFSTDLSGEKCFKSGNVKLWAFGHTHYNCDFEADRGGAAGPLRIMANQRGYYFAQSGGFDVGRTVEV</sequence>
<dbReference type="GO" id="GO:0016787">
    <property type="term" value="F:hydrolase activity"/>
    <property type="evidence" value="ECO:0007669"/>
    <property type="project" value="InterPro"/>
</dbReference>
<dbReference type="AlphaFoldDB" id="A0AA40BPF1"/>
<dbReference type="SUPFAM" id="SSF56300">
    <property type="entry name" value="Metallo-dependent phosphatases"/>
    <property type="match status" value="1"/>
</dbReference>
<dbReference type="Gene3D" id="3.60.21.10">
    <property type="match status" value="1"/>
</dbReference>
<keyword evidence="3" id="KW-1185">Reference proteome</keyword>
<dbReference type="PANTHER" id="PTHR37844">
    <property type="entry name" value="SER/THR PROTEIN PHOSPHATASE SUPERFAMILY (AFU_ORTHOLOGUE AFUA_1G14840)"/>
    <property type="match status" value="1"/>
</dbReference>
<dbReference type="Proteomes" id="UP001172155">
    <property type="component" value="Unassembled WGS sequence"/>
</dbReference>
<dbReference type="InterPro" id="IPR004843">
    <property type="entry name" value="Calcineurin-like_PHP"/>
</dbReference>
<feature type="domain" description="Calcineurin-like phosphoesterase" evidence="1">
    <location>
        <begin position="32"/>
        <end position="261"/>
    </location>
</feature>
<organism evidence="2 3">
    <name type="scientific">Schizothecium vesticola</name>
    <dbReference type="NCBI Taxonomy" id="314040"/>
    <lineage>
        <taxon>Eukaryota</taxon>
        <taxon>Fungi</taxon>
        <taxon>Dikarya</taxon>
        <taxon>Ascomycota</taxon>
        <taxon>Pezizomycotina</taxon>
        <taxon>Sordariomycetes</taxon>
        <taxon>Sordariomycetidae</taxon>
        <taxon>Sordariales</taxon>
        <taxon>Schizotheciaceae</taxon>
        <taxon>Schizothecium</taxon>
    </lineage>
</organism>
<protein>
    <submittedName>
        <fullName evidence="2">Metallo-dependent phosphatase-like protein</fullName>
    </submittedName>
</protein>
<evidence type="ECO:0000313" key="2">
    <source>
        <dbReference type="EMBL" id="KAK0737949.1"/>
    </source>
</evidence>
<reference evidence="2" key="1">
    <citation type="submission" date="2023-06" db="EMBL/GenBank/DDBJ databases">
        <title>Genome-scale phylogeny and comparative genomics of the fungal order Sordariales.</title>
        <authorList>
            <consortium name="Lawrence Berkeley National Laboratory"/>
            <person name="Hensen N."/>
            <person name="Bonometti L."/>
            <person name="Westerberg I."/>
            <person name="Brannstrom I.O."/>
            <person name="Guillou S."/>
            <person name="Cros-Aarteil S."/>
            <person name="Calhoun S."/>
            <person name="Haridas S."/>
            <person name="Kuo A."/>
            <person name="Mondo S."/>
            <person name="Pangilinan J."/>
            <person name="Riley R."/>
            <person name="LaButti K."/>
            <person name="Andreopoulos B."/>
            <person name="Lipzen A."/>
            <person name="Chen C."/>
            <person name="Yanf M."/>
            <person name="Daum C."/>
            <person name="Ng V."/>
            <person name="Clum A."/>
            <person name="Steindorff A."/>
            <person name="Ohm R."/>
            <person name="Martin F."/>
            <person name="Silar P."/>
            <person name="Natvig D."/>
            <person name="Lalanne C."/>
            <person name="Gautier V."/>
            <person name="Ament-velasquez S.L."/>
            <person name="Kruys A."/>
            <person name="Hutchinson M.I."/>
            <person name="Powell A.J."/>
            <person name="Barry K."/>
            <person name="Miller A.N."/>
            <person name="Grigoriev I.V."/>
            <person name="Debuchy R."/>
            <person name="Gladieux P."/>
            <person name="Thoren M.H."/>
            <person name="Johannesson H."/>
        </authorList>
    </citation>
    <scope>NUCLEOTIDE SEQUENCE</scope>
    <source>
        <strain evidence="2">SMH3187-1</strain>
    </source>
</reference>
<accession>A0AA40BPF1</accession>
<dbReference type="InterPro" id="IPR029052">
    <property type="entry name" value="Metallo-depent_PP-like"/>
</dbReference>
<dbReference type="Pfam" id="PF00149">
    <property type="entry name" value="Metallophos"/>
    <property type="match status" value="1"/>
</dbReference>
<evidence type="ECO:0000313" key="3">
    <source>
        <dbReference type="Proteomes" id="UP001172155"/>
    </source>
</evidence>
<dbReference type="EMBL" id="JAUKUD010000007">
    <property type="protein sequence ID" value="KAK0737949.1"/>
    <property type="molecule type" value="Genomic_DNA"/>
</dbReference>